<dbReference type="Gene3D" id="3.30.9.10">
    <property type="entry name" value="D-Amino Acid Oxidase, subunit A, domain 2"/>
    <property type="match status" value="1"/>
</dbReference>
<proteinExistence type="inferred from homology"/>
<evidence type="ECO:0000313" key="8">
    <source>
        <dbReference type="Proteomes" id="UP000515297"/>
    </source>
</evidence>
<evidence type="ECO:0000259" key="6">
    <source>
        <dbReference type="Pfam" id="PF01266"/>
    </source>
</evidence>
<dbReference type="InterPro" id="IPR006076">
    <property type="entry name" value="FAD-dep_OxRdtase"/>
</dbReference>
<dbReference type="Proteomes" id="UP000515297">
    <property type="component" value="Chromosome"/>
</dbReference>
<dbReference type="Pfam" id="PF01266">
    <property type="entry name" value="DAO"/>
    <property type="match status" value="1"/>
</dbReference>
<dbReference type="EMBL" id="CP060052">
    <property type="protein sequence ID" value="QNE06420.1"/>
    <property type="molecule type" value="Genomic_DNA"/>
</dbReference>
<dbReference type="GO" id="GO:0047545">
    <property type="term" value="F:(S)-2-hydroxyglutarate dehydrogenase activity"/>
    <property type="evidence" value="ECO:0007669"/>
    <property type="project" value="TreeGrafter"/>
</dbReference>
<dbReference type="PANTHER" id="PTHR43104:SF4">
    <property type="entry name" value="L-2-HYDROXYGLUTARATE DEHYDROGENASE, MITOCHONDRIAL"/>
    <property type="match status" value="1"/>
</dbReference>
<evidence type="ECO:0000256" key="2">
    <source>
        <dbReference type="ARBA" id="ARBA00022630"/>
    </source>
</evidence>
<dbReference type="SUPFAM" id="SSF51905">
    <property type="entry name" value="FAD/NAD(P)-binding domain"/>
    <property type="match status" value="1"/>
</dbReference>
<name>A0A7G6VXF5_9SPHN</name>
<reference evidence="7 8" key="1">
    <citation type="submission" date="2020-08" db="EMBL/GenBank/DDBJ databases">
        <authorList>
            <person name="Liu G."/>
            <person name="Sun C."/>
        </authorList>
    </citation>
    <scope>NUCLEOTIDE SEQUENCE [LARGE SCALE GENOMIC DNA]</scope>
    <source>
        <strain evidence="7 8">OT19</strain>
    </source>
</reference>
<accession>A0A7G6VXF5</accession>
<dbReference type="PANTHER" id="PTHR43104">
    <property type="entry name" value="L-2-HYDROXYGLUTARATE DEHYDROGENASE, MITOCHONDRIAL"/>
    <property type="match status" value="1"/>
</dbReference>
<dbReference type="InterPro" id="IPR036188">
    <property type="entry name" value="FAD/NAD-bd_sf"/>
</dbReference>
<evidence type="ECO:0000256" key="3">
    <source>
        <dbReference type="ARBA" id="ARBA00022827"/>
    </source>
</evidence>
<dbReference type="RefSeq" id="WP_185885413.1">
    <property type="nucleotide sequence ID" value="NZ_CP060052.1"/>
</dbReference>
<protein>
    <submittedName>
        <fullName evidence="7">NAD(P)/FAD-dependent oxidoreductase</fullName>
    </submittedName>
</protein>
<sequence>MVEQVDAIVVGAGVVGLAVARELAVAGRAPLVLDGEAQFGSWTSSRNSEVIHAGIYYPPGSLKARLCVEGRDLLYGFCEARGVPHRRTGKIIFAHDDAQLAELDTIENRAARAGVHDLIRLSPREVLALEPELPCAGALLSPSTGIIDSHGLMLALLGEAEAHGAMLVTGSRVARIDRAGGSWQIWLDGADEPAVSSPVLVNSAGLAAQELALATQGLDPAFVPPAFYARGVYFTYGGRVPFRHLIYPVPEPGGLGTHLTLDLAGQARFGPDVEWIDAVDYAIDPGRHARFAAAAQRIWPALDASRLQAGYAGVRPKITGPGEEAGDFVISGPADHGCSGLVNLFGIESPGLTSSLAIARMVAGMLD</sequence>
<gene>
    <name evidence="7" type="ORF">H4O24_07480</name>
</gene>
<dbReference type="Gene3D" id="3.50.50.60">
    <property type="entry name" value="FAD/NAD(P)-binding domain"/>
    <property type="match status" value="1"/>
</dbReference>
<comment type="similarity">
    <text evidence="5">Belongs to the L2HGDH family.</text>
</comment>
<dbReference type="AlphaFoldDB" id="A0A7G6VXF5"/>
<keyword evidence="4" id="KW-0560">Oxidoreductase</keyword>
<feature type="domain" description="FAD dependent oxidoreductase" evidence="6">
    <location>
        <begin position="6"/>
        <end position="363"/>
    </location>
</feature>
<evidence type="ECO:0000256" key="5">
    <source>
        <dbReference type="ARBA" id="ARBA00037941"/>
    </source>
</evidence>
<keyword evidence="2" id="KW-0285">Flavoprotein</keyword>
<evidence type="ECO:0000256" key="4">
    <source>
        <dbReference type="ARBA" id="ARBA00023002"/>
    </source>
</evidence>
<comment type="cofactor">
    <cofactor evidence="1">
        <name>FAD</name>
        <dbReference type="ChEBI" id="CHEBI:57692"/>
    </cofactor>
</comment>
<evidence type="ECO:0000313" key="7">
    <source>
        <dbReference type="EMBL" id="QNE06420.1"/>
    </source>
</evidence>
<keyword evidence="3" id="KW-0274">FAD</keyword>
<evidence type="ECO:0000256" key="1">
    <source>
        <dbReference type="ARBA" id="ARBA00001974"/>
    </source>
</evidence>
<organism evidence="7 8">
    <name type="scientific">Croceicoccus marinus</name>
    <dbReference type="NCBI Taxonomy" id="450378"/>
    <lineage>
        <taxon>Bacteria</taxon>
        <taxon>Pseudomonadati</taxon>
        <taxon>Pseudomonadota</taxon>
        <taxon>Alphaproteobacteria</taxon>
        <taxon>Sphingomonadales</taxon>
        <taxon>Erythrobacteraceae</taxon>
        <taxon>Croceicoccus</taxon>
    </lineage>
</organism>